<keyword evidence="2" id="KW-1185">Reference proteome</keyword>
<gene>
    <name evidence="1" type="ORF">VNI00_013398</name>
</gene>
<name>A0AAW0BZJ1_9AGAR</name>
<organism evidence="1 2">
    <name type="scientific">Paramarasmius palmivorus</name>
    <dbReference type="NCBI Taxonomy" id="297713"/>
    <lineage>
        <taxon>Eukaryota</taxon>
        <taxon>Fungi</taxon>
        <taxon>Dikarya</taxon>
        <taxon>Basidiomycota</taxon>
        <taxon>Agaricomycotina</taxon>
        <taxon>Agaricomycetes</taxon>
        <taxon>Agaricomycetidae</taxon>
        <taxon>Agaricales</taxon>
        <taxon>Marasmiineae</taxon>
        <taxon>Marasmiaceae</taxon>
        <taxon>Paramarasmius</taxon>
    </lineage>
</organism>
<dbReference type="EMBL" id="JAYKXP010000068">
    <property type="protein sequence ID" value="KAK7032030.1"/>
    <property type="molecule type" value="Genomic_DNA"/>
</dbReference>
<proteinExistence type="predicted"/>
<comment type="caution">
    <text evidence="1">The sequence shown here is derived from an EMBL/GenBank/DDBJ whole genome shotgun (WGS) entry which is preliminary data.</text>
</comment>
<accession>A0AAW0BZJ1</accession>
<dbReference type="AlphaFoldDB" id="A0AAW0BZJ1"/>
<reference evidence="1 2" key="1">
    <citation type="submission" date="2024-01" db="EMBL/GenBank/DDBJ databases">
        <title>A draft genome for a cacao thread blight-causing isolate of Paramarasmius palmivorus.</title>
        <authorList>
            <person name="Baruah I.K."/>
            <person name="Bukari Y."/>
            <person name="Amoako-Attah I."/>
            <person name="Meinhardt L.W."/>
            <person name="Bailey B.A."/>
            <person name="Cohen S.P."/>
        </authorList>
    </citation>
    <scope>NUCLEOTIDE SEQUENCE [LARGE SCALE GENOMIC DNA]</scope>
    <source>
        <strain evidence="1 2">GH-12</strain>
    </source>
</reference>
<protein>
    <submittedName>
        <fullName evidence="1">Uncharacterized protein</fullName>
    </submittedName>
</protein>
<evidence type="ECO:0000313" key="1">
    <source>
        <dbReference type="EMBL" id="KAK7032030.1"/>
    </source>
</evidence>
<evidence type="ECO:0000313" key="2">
    <source>
        <dbReference type="Proteomes" id="UP001383192"/>
    </source>
</evidence>
<dbReference type="Proteomes" id="UP001383192">
    <property type="component" value="Unassembled WGS sequence"/>
</dbReference>
<sequence length="217" mass="24286">MPSLSNLEVRTNPSYGCSANDYPWGSINDFLDRSTPPLVNFSLSLLGMTLIEGIPSFMEVVRRLPELATFKLALEYPLGLDTPLTAFYSSLSELLATLTVPSNASAERVIAPKLKKFCLTVTERYKPLSRIKICQEMVSFAASRSEKGLISSRMNNIVLPLDEFMLEIHSSSGVLEKWPSFHAEMSDEDKVKGLWNQVRELTAGGMKCTIEQWGRSW</sequence>